<comment type="similarity">
    <text evidence="2 17">Belongs to the serpin family.</text>
</comment>
<dbReference type="InterPro" id="IPR023795">
    <property type="entry name" value="Serpin_CS"/>
</dbReference>
<dbReference type="PANTHER" id="PTHR11461">
    <property type="entry name" value="SERINE PROTEASE INHIBITOR, SERPIN"/>
    <property type="match status" value="1"/>
</dbReference>
<dbReference type="RefSeq" id="XP_018116426.1">
    <property type="nucleotide sequence ID" value="XM_018260937.2"/>
</dbReference>
<evidence type="ECO:0000313" key="19">
    <source>
        <dbReference type="Proteomes" id="UP000186698"/>
    </source>
</evidence>
<dbReference type="CDD" id="cd02045">
    <property type="entry name" value="serpinC1_AT3"/>
    <property type="match status" value="1"/>
</dbReference>
<evidence type="ECO:0000256" key="1">
    <source>
        <dbReference type="ARBA" id="ARBA00004239"/>
    </source>
</evidence>
<dbReference type="GO" id="GO:0005615">
    <property type="term" value="C:extracellular space"/>
    <property type="evidence" value="ECO:0000318"/>
    <property type="project" value="GO_Central"/>
</dbReference>
<dbReference type="InterPro" id="IPR023796">
    <property type="entry name" value="Serpin_dom"/>
</dbReference>
<dbReference type="SMART" id="SM00093">
    <property type="entry name" value="SERPIN"/>
    <property type="match status" value="1"/>
</dbReference>
<evidence type="ECO:0000259" key="18">
    <source>
        <dbReference type="SMART" id="SM00093"/>
    </source>
</evidence>
<dbReference type="Xenbase" id="XB-GENE-17336380">
    <property type="gene designation" value="serpinc1.S"/>
</dbReference>
<keyword evidence="7" id="KW-0358">Heparin-binding</keyword>
<evidence type="ECO:0000256" key="12">
    <source>
        <dbReference type="ARBA" id="ARBA00023084"/>
    </source>
</evidence>
<evidence type="ECO:0000256" key="9">
    <source>
        <dbReference type="ARBA" id="ARBA00022696"/>
    </source>
</evidence>
<evidence type="ECO:0000256" key="4">
    <source>
        <dbReference type="ARBA" id="ARBA00015267"/>
    </source>
</evidence>
<dbReference type="GO" id="GO:0008201">
    <property type="term" value="F:heparin binding"/>
    <property type="evidence" value="ECO:0007669"/>
    <property type="project" value="UniProtKB-KW"/>
</dbReference>
<evidence type="ECO:0000256" key="17">
    <source>
        <dbReference type="RuleBase" id="RU000411"/>
    </source>
</evidence>
<dbReference type="STRING" id="8355.A0A1L8GG09"/>
<keyword evidence="14" id="KW-0325">Glycoprotein</keyword>
<dbReference type="Gene3D" id="2.30.39.10">
    <property type="entry name" value="Alpha-1-antitrypsin, domain 1"/>
    <property type="match status" value="1"/>
</dbReference>
<dbReference type="PROSITE" id="PS00284">
    <property type="entry name" value="SERPIN"/>
    <property type="match status" value="1"/>
</dbReference>
<gene>
    <name evidence="20 21" type="primary">serpinc1.S</name>
</gene>
<evidence type="ECO:0000256" key="11">
    <source>
        <dbReference type="ARBA" id="ARBA00022900"/>
    </source>
</evidence>
<dbReference type="SUPFAM" id="SSF56574">
    <property type="entry name" value="Serpins"/>
    <property type="match status" value="1"/>
</dbReference>
<reference evidence="20" key="1">
    <citation type="submission" date="2025-08" db="UniProtKB">
        <authorList>
            <consortium name="RefSeq"/>
        </authorList>
    </citation>
    <scope>IDENTIFICATION</scope>
    <source>
        <strain evidence="20">J_2021</strain>
        <tissue evidence="20">Erythrocytes</tissue>
    </source>
</reference>
<organism evidence="19 20">
    <name type="scientific">Xenopus laevis</name>
    <name type="common">African clawed frog</name>
    <dbReference type="NCBI Taxonomy" id="8355"/>
    <lineage>
        <taxon>Eukaryota</taxon>
        <taxon>Metazoa</taxon>
        <taxon>Chordata</taxon>
        <taxon>Craniata</taxon>
        <taxon>Vertebrata</taxon>
        <taxon>Euteleostomi</taxon>
        <taxon>Amphibia</taxon>
        <taxon>Batrachia</taxon>
        <taxon>Anura</taxon>
        <taxon>Pipoidea</taxon>
        <taxon>Pipidae</taxon>
        <taxon>Xenopodinae</taxon>
        <taxon>Xenopus</taxon>
        <taxon>Xenopus</taxon>
    </lineage>
</organism>
<evidence type="ECO:0000256" key="14">
    <source>
        <dbReference type="ARBA" id="ARBA00023180"/>
    </source>
</evidence>
<dbReference type="InterPro" id="IPR042178">
    <property type="entry name" value="Serpin_sf_1"/>
</dbReference>
<dbReference type="Bgee" id="108715619">
    <property type="expression patterns" value="Expressed in liver and 5 other cell types or tissues"/>
</dbReference>
<dbReference type="GO" id="GO:0007596">
    <property type="term" value="P:blood coagulation"/>
    <property type="evidence" value="ECO:0007669"/>
    <property type="project" value="UniProtKB-KW"/>
</dbReference>
<feature type="domain" description="Serpin" evidence="18">
    <location>
        <begin position="83"/>
        <end position="454"/>
    </location>
</feature>
<accession>A0A1L8GG09</accession>
<evidence type="ECO:0000256" key="6">
    <source>
        <dbReference type="ARBA" id="ARBA00022553"/>
    </source>
</evidence>
<dbReference type="Proteomes" id="UP000186698">
    <property type="component" value="Chromosome 4S"/>
</dbReference>
<dbReference type="CTD" id="108715619"/>
<dbReference type="InterPro" id="IPR000215">
    <property type="entry name" value="Serpin_fam"/>
</dbReference>
<keyword evidence="12" id="KW-0094">Blood coagulation</keyword>
<dbReference type="FunFam" id="3.30.497.10:FF:000008">
    <property type="entry name" value="antithrombin-III isoform X1"/>
    <property type="match status" value="1"/>
</dbReference>
<dbReference type="GO" id="GO:0030193">
    <property type="term" value="P:regulation of blood coagulation"/>
    <property type="evidence" value="ECO:0007669"/>
    <property type="project" value="InterPro"/>
</dbReference>
<evidence type="ECO:0000256" key="8">
    <source>
        <dbReference type="ARBA" id="ARBA00022690"/>
    </source>
</evidence>
<dbReference type="KEGG" id="xla:108715619"/>
<keyword evidence="9" id="KW-0356">Hemostasis</keyword>
<evidence type="ECO:0000256" key="13">
    <source>
        <dbReference type="ARBA" id="ARBA00023157"/>
    </source>
</evidence>
<evidence type="ECO:0000313" key="20">
    <source>
        <dbReference type="RefSeq" id="XP_018116426.1"/>
    </source>
</evidence>
<evidence type="ECO:0000256" key="7">
    <source>
        <dbReference type="ARBA" id="ARBA00022674"/>
    </source>
</evidence>
<evidence type="ECO:0000256" key="5">
    <source>
        <dbReference type="ARBA" id="ARBA00022525"/>
    </source>
</evidence>
<comment type="subcellular location">
    <subcellularLocation>
        <location evidence="1">Secreted</location>
        <location evidence="1">Extracellular space</location>
    </subcellularLocation>
</comment>
<keyword evidence="6" id="KW-0597">Phosphoprotein</keyword>
<proteinExistence type="inferred from homology"/>
<dbReference type="InterPro" id="IPR036186">
    <property type="entry name" value="Serpin_sf"/>
</dbReference>
<dbReference type="PANTHER" id="PTHR11461:SF53">
    <property type="entry name" value="ANTITHROMBIN-III"/>
    <property type="match status" value="1"/>
</dbReference>
<dbReference type="AGR" id="Xenbase:XB-GENE-17336380"/>
<dbReference type="GeneID" id="108715619"/>
<dbReference type="FunFam" id="2.10.310.10:FF:000001">
    <property type="entry name" value="Serpin family A member 1"/>
    <property type="match status" value="1"/>
</dbReference>
<keyword evidence="13" id="KW-1015">Disulfide bond</keyword>
<name>A0A1L8GG09_XENLA</name>
<dbReference type="Gene3D" id="3.30.497.10">
    <property type="entry name" value="Antithrombin, subunit I, domain 2"/>
    <property type="match status" value="1"/>
</dbReference>
<dbReference type="GO" id="GO:0004867">
    <property type="term" value="F:serine-type endopeptidase inhibitor activity"/>
    <property type="evidence" value="ECO:0000318"/>
    <property type="project" value="GO_Central"/>
</dbReference>
<keyword evidence="10" id="KW-0732">Signal</keyword>
<evidence type="ECO:0000256" key="15">
    <source>
        <dbReference type="ARBA" id="ARBA00025088"/>
    </source>
</evidence>
<dbReference type="Pfam" id="PF00079">
    <property type="entry name" value="Serpin"/>
    <property type="match status" value="1"/>
</dbReference>
<keyword evidence="11" id="KW-0722">Serine protease inhibitor</keyword>
<dbReference type="InterPro" id="IPR042185">
    <property type="entry name" value="Serpin_sf_2"/>
</dbReference>
<protein>
    <recommendedName>
        <fullName evidence="4">Antithrombin-III</fullName>
    </recommendedName>
    <alternativeName>
        <fullName evidence="16">Serpin C1</fullName>
    </alternativeName>
</protein>
<evidence type="ECO:0000256" key="2">
    <source>
        <dbReference type="ARBA" id="ARBA00009500"/>
    </source>
</evidence>
<evidence type="ECO:0000256" key="10">
    <source>
        <dbReference type="ARBA" id="ARBA00022729"/>
    </source>
</evidence>
<sequence length="462" mass="52255">MYLLSLLLLSLLGSAYLQPQHADICLAKPKDIPLTPMCVYRKPLEVVEAEEKEKEPAPQEQKVPDSTNPRVYELSQANAKFAIAFYKNLSDSKQNTENIFMSPLSISQAFTMAKLGACNDTLKQLMEVFRFDTISERTSDKIHYFFAKLNCRLFRKANKSSELVSVNRLFGEKSLTFNETYQDISEIVYGAKLWPVNFKDKPELSREVINNWVANKTEKRITDVIPEGVITSDTVLVLINAIYFKGLWKSKFNSENTKMEQFYPVKSSNSCSVATMYQEGTFRYGSFKDDGVQVLELPYKGDDITMVLVLPSQKTPLKIVEQNLSLDKLGNWLQKSRELQLSVHLPRFRVEDSFSVKEKLQQMGLVDLFDPNSAKLPGIIAGGRTDLYVSDAFHKAFLEVNEEGTEAAASTAVILTGRSLNLNRIIFRANRPFLVFIREVAINAILFMGRVANPCADSTKQA</sequence>
<keyword evidence="8" id="KW-0646">Protease inhibitor</keyword>
<comment type="subunit">
    <text evidence="3">Forms protease inhibiting heterodimer with TMPRSS7.</text>
</comment>
<evidence type="ECO:0000256" key="16">
    <source>
        <dbReference type="ARBA" id="ARBA00033153"/>
    </source>
</evidence>
<evidence type="ECO:0000256" key="3">
    <source>
        <dbReference type="ARBA" id="ARBA00011096"/>
    </source>
</evidence>
<dbReference type="OMA" id="FKYARIN"/>
<dbReference type="InterPro" id="IPR033829">
    <property type="entry name" value="Antithrombin_3_serpin_domain"/>
</dbReference>
<comment type="function">
    <text evidence="15">Most important serine protease inhibitor in plasma that regulates the blood coagulation cascade. AT-III inhibits thrombin, matriptase-3/TMPRSS7, as well as factors IXa, Xa and XIa. Its inhibitory activity is greatly enhanced in the presence of heparin.</text>
</comment>
<dbReference type="PaxDb" id="8355-A0A1L8GG09"/>
<keyword evidence="5" id="KW-0964">Secreted</keyword>
<dbReference type="AlphaFoldDB" id="A0A1L8GG09"/>
<dbReference type="OrthoDB" id="9440847at2759"/>
<keyword evidence="19" id="KW-1185">Reference proteome</keyword>
<evidence type="ECO:0000313" key="21">
    <source>
        <dbReference type="Xenbase" id="XB-GENE-17336380"/>
    </source>
</evidence>